<sequence>MSSDSDILDVVAGSEGPPLQAFRSSNPFEDSYQMSSCQQDFERDRDANLTPLHMLRRASETVTASILEPEKEHLLGDKPQVPPRAHGSTAPSAIEAKRSRQQPNQWQLQQQQQPSSNNNNTKRALAPGDNMTQGAAPQDSQGDILPTRPLHTKLDIQKIPEDEAGADATQNAATIILTPTSLNLTNTTTQNVAANNAGNSSTTTSTNTNYGPGSVSGYPTPNATPGDEYKGPKWWLYIRSHWVNTSELVALLAIFLGLWAMGWVLLPEYSQPPTVIMRIAFLFVGAQISGILVTFVHLPDMLGMLFFGVLYANLGLANFEGYQKFELFLREMALINIMLLAGLGLDGDAFKRLWFMILRLTLLPTIVEVAAIAGLANLTLSMPWLWGIALGLVITAVSPNVVVTVMLKLKEDRLGLNSGIHTLIYAMTTCNDVVAIFMFGVIISVIFSTTSLTQQVLQGPIGIGIGLVFGYLYGSMLQYLPSRNATYANGLRFVLTILGGTIAVMGSRVIGYTSAGALGCVTTAFIARIGWRREETRLTPQQLQAQQIASVPKRLDLMWKFLKPVSFALIGKEINFNVLQGHVIGYGALLVLVGSLFRLAFAYLSTYGGNLSRKERAYITISGFPKATVQAALGPVALDMARAASVASPEQLALAGNLLIISVLAIIFTAPLGAILMLRLAPYWLKHGDAVEAVDSPTTPIAPTLGSTNSSKGT</sequence>
<feature type="transmembrane region" description="Helical" evidence="9">
    <location>
        <begin position="384"/>
        <end position="403"/>
    </location>
</feature>
<comment type="subcellular location">
    <subcellularLocation>
        <location evidence="1">Cell membrane</location>
        <topology evidence="1">Multi-pass membrane protein</topology>
    </subcellularLocation>
</comment>
<proteinExistence type="inferred from homology"/>
<evidence type="ECO:0000256" key="3">
    <source>
        <dbReference type="ARBA" id="ARBA00022475"/>
    </source>
</evidence>
<evidence type="ECO:0000256" key="1">
    <source>
        <dbReference type="ARBA" id="ARBA00004651"/>
    </source>
</evidence>
<dbReference type="DNASU" id="42710"/>
<feature type="region of interest" description="Disordered" evidence="8">
    <location>
        <begin position="66"/>
        <end position="147"/>
    </location>
</feature>
<accession>A0A0B4K6G5</accession>
<evidence type="ECO:0000313" key="13">
    <source>
        <dbReference type="Proteomes" id="UP000000803"/>
    </source>
</evidence>
<evidence type="ECO:0000256" key="6">
    <source>
        <dbReference type="ARBA" id="ARBA00023053"/>
    </source>
</evidence>
<reference evidence="11 13" key="11">
    <citation type="journal article" date="2015" name="Genome Res.">
        <title>The Release 6 reference sequence of the Drosophila melanogaster genome.</title>
        <authorList>
            <person name="Hoskins R.A."/>
            <person name="Carlson J.W."/>
            <person name="Wan K.H."/>
            <person name="Park S."/>
            <person name="Mendez I."/>
            <person name="Galle S.E."/>
            <person name="Booth B.W."/>
            <person name="Pfeiffer B.D."/>
            <person name="George R.A."/>
            <person name="Svirskas R."/>
            <person name="Krzywinski M."/>
            <person name="Schein J."/>
            <person name="Accardo M.C."/>
            <person name="Damia E."/>
            <person name="Messina G."/>
            <person name="Mendez-Lago M."/>
            <person name="de Pablos B."/>
            <person name="Demakova O.V."/>
            <person name="Andreyeva E.N."/>
            <person name="Boldyreva L.V."/>
            <person name="Marra M."/>
            <person name="Carvalho A.B."/>
            <person name="Dimitri P."/>
            <person name="Villasante A."/>
            <person name="Zhimulev I.F."/>
            <person name="Rubin G.M."/>
            <person name="Karpen G.H."/>
            <person name="Celniker S.E."/>
        </authorList>
    </citation>
    <scope>NUCLEOTIDE SEQUENCE [LARGE SCALE GENOMIC DNA]</scope>
    <source>
        <strain evidence="13">Berkeley</strain>
    </source>
</reference>
<dbReference type="GO" id="GO:0003096">
    <property type="term" value="P:renal sodium ion transport"/>
    <property type="evidence" value="ECO:0000315"/>
    <property type="project" value="FlyBase"/>
</dbReference>
<evidence type="ECO:0000313" key="11">
    <source>
        <dbReference type="EMBL" id="AFH06569.1"/>
    </source>
</evidence>
<feature type="region of interest" description="Disordered" evidence="8">
    <location>
        <begin position="1"/>
        <end position="45"/>
    </location>
</feature>
<dbReference type="STRING" id="7227.FBpp0301109"/>
<evidence type="ECO:0000256" key="2">
    <source>
        <dbReference type="ARBA" id="ARBA00007367"/>
    </source>
</evidence>
<feature type="transmembrane region" description="Helical" evidence="9">
    <location>
        <begin position="327"/>
        <end position="345"/>
    </location>
</feature>
<evidence type="ECO:0000313" key="12">
    <source>
        <dbReference type="FlyBase" id="FBgn0263390"/>
    </source>
</evidence>
<dbReference type="GO" id="GO:0005903">
    <property type="term" value="C:brush border"/>
    <property type="evidence" value="ECO:0000314"/>
    <property type="project" value="FlyBase"/>
</dbReference>
<dbReference type="VEuPathDB" id="VectorBase:FBgn0263390"/>
<dbReference type="BioGRID-ORCS" id="42710">
    <property type="hits" value="0 hits in 3 CRISPR screens"/>
</dbReference>
<feature type="transmembrane region" description="Helical" evidence="9">
    <location>
        <begin position="486"/>
        <end position="504"/>
    </location>
</feature>
<keyword evidence="3" id="KW-1003">Cell membrane</keyword>
<keyword evidence="4 9" id="KW-0812">Transmembrane</keyword>
<feature type="domain" description="Cation/H+ exchanger transmembrane" evidence="10">
    <location>
        <begin position="286"/>
        <end position="672"/>
    </location>
</feature>
<feature type="transmembrane region" description="Helical" evidence="9">
    <location>
        <begin position="357"/>
        <end position="378"/>
    </location>
</feature>
<gene>
    <name evidence="11 12" type="primary">Nha2</name>
    <name evidence="11" type="synonym">CG31052</name>
    <name evidence="11" type="synonym">CG43205</name>
    <name evidence="11" type="synonym">CG4682</name>
    <name evidence="11" type="synonym">CG4693</name>
    <name evidence="11" type="synonym">Dmel\CG43442</name>
    <name evidence="11" type="synonym">DMG8-chr3R.34.001</name>
    <name evidence="11" type="synonym">DmNHA2</name>
    <name evidence="11" type="synonym">nha2</name>
    <name evidence="11" type="synonym">TANGO12</name>
    <name evidence="11" type="synonym">Tango12</name>
    <name evidence="11" type="synonym">tango12</name>
    <name evidence="11 12" type="ORF">CG43442</name>
    <name evidence="11" type="ORF">Dmel_CG43442</name>
</gene>
<dbReference type="KEGG" id="dme:Dmel_CG43442"/>
<dbReference type="PANTHER" id="PTHR31102">
    <property type="match status" value="1"/>
</dbReference>
<feature type="transmembrane region" description="Helical" evidence="9">
    <location>
        <begin position="279"/>
        <end position="307"/>
    </location>
</feature>
<dbReference type="InterPro" id="IPR006153">
    <property type="entry name" value="Cation/H_exchanger_TM"/>
</dbReference>
<name>A0A0B4K6G5_DROME</name>
<dbReference type="IntAct" id="A0A0B4K6G5">
    <property type="interactions" value="5"/>
</dbReference>
<dbReference type="InterPro" id="IPR038770">
    <property type="entry name" value="Na+/solute_symporter_sf"/>
</dbReference>
<dbReference type="GO" id="GO:0098662">
    <property type="term" value="P:inorganic cation transmembrane transport"/>
    <property type="evidence" value="ECO:0000318"/>
    <property type="project" value="GO_Central"/>
</dbReference>
<dbReference type="GeneID" id="42710"/>
<dbReference type="FunFam" id="1.20.1530.20:FF:000012">
    <property type="entry name" value="sodium/hydrogen exchanger 9B2 isoform X1"/>
    <property type="match status" value="1"/>
</dbReference>
<reference evidence="11 13" key="8">
    <citation type="journal article" date="2007" name="Science">
        <title>Sequence finishing and mapping of Drosophila melanogaster heterochromatin.</title>
        <authorList>
            <person name="Hoskins R.A."/>
            <person name="Carlson J.W."/>
            <person name="Kennedy C."/>
            <person name="Acevedo D."/>
            <person name="Evans-Holm M."/>
            <person name="Frise E."/>
            <person name="Wan K.H."/>
            <person name="Park S."/>
            <person name="Mendez-Lago M."/>
            <person name="Rossi F."/>
            <person name="Villasante A."/>
            <person name="Dimitri P."/>
            <person name="Karpen G.H."/>
            <person name="Celniker S.E."/>
        </authorList>
    </citation>
    <scope>NUCLEOTIDE SEQUENCE [LARGE SCALE GENOMIC DNA]</scope>
    <source>
        <strain evidence="13">Berkeley</strain>
    </source>
</reference>
<evidence type="ECO:0000256" key="7">
    <source>
        <dbReference type="ARBA" id="ARBA00023136"/>
    </source>
</evidence>
<feature type="transmembrane region" description="Helical" evidence="9">
    <location>
        <begin position="583"/>
        <end position="604"/>
    </location>
</feature>
<evidence type="ECO:0000259" key="10">
    <source>
        <dbReference type="Pfam" id="PF00999"/>
    </source>
</evidence>
<feature type="compositionally biased region" description="Low complexity" evidence="8">
    <location>
        <begin position="101"/>
        <end position="120"/>
    </location>
</feature>
<dbReference type="EMBL" id="AE014297">
    <property type="protein sequence ID" value="AFH06569.1"/>
    <property type="molecule type" value="Genomic_DNA"/>
</dbReference>
<dbReference type="AGR" id="FB:FBgn0263390"/>
<reference evidence="11 13" key="2">
    <citation type="journal article" date="2002" name="Genome Biol.">
        <title>Finishing a whole-genome shotgun: release 3 of the Drosophila melanogaster euchromatic genome sequence.</title>
        <authorList>
            <person name="Celniker S.E."/>
            <person name="Wheeler D.A."/>
            <person name="Kronmiller B."/>
            <person name="Carlson J.W."/>
            <person name="Halpern A."/>
            <person name="Patel S."/>
            <person name="Adams M."/>
            <person name="Champe M."/>
            <person name="Dugan S.P."/>
            <person name="Frise E."/>
            <person name="Hodgson A."/>
            <person name="George R.A."/>
            <person name="Hoskins R.A."/>
            <person name="Laverty T."/>
            <person name="Muzny D.M."/>
            <person name="Nelson C.R."/>
            <person name="Pacleb J.M."/>
            <person name="Park S."/>
            <person name="Pfeiffer B.D."/>
            <person name="Richards S."/>
            <person name="Sodergren E.J."/>
            <person name="Svirskas R."/>
            <person name="Tabor P.E."/>
            <person name="Wan K."/>
            <person name="Stapleton M."/>
            <person name="Sutton G.G."/>
            <person name="Venter C."/>
            <person name="Weinstock G."/>
            <person name="Scherer S.E."/>
            <person name="Myers E.W."/>
            <person name="Gibbs R.A."/>
            <person name="Rubin G.M."/>
        </authorList>
    </citation>
    <scope>NUCLEOTIDE SEQUENCE [LARGE SCALE GENOMIC DNA]</scope>
    <source>
        <strain evidence="13">Berkeley</strain>
    </source>
</reference>
<dbReference type="ExpressionAtlas" id="A0A0B4K6G5">
    <property type="expression patterns" value="baseline and differential"/>
</dbReference>
<evidence type="ECO:0000256" key="8">
    <source>
        <dbReference type="SAM" id="MobiDB-lite"/>
    </source>
</evidence>
<dbReference type="GlyGen" id="A0A0B4K6G5">
    <property type="glycosylation" value="1 site"/>
</dbReference>
<dbReference type="FlyBase" id="FBgn0263390">
    <property type="gene designation" value="Nha2"/>
</dbReference>
<dbReference type="GO" id="GO:0005886">
    <property type="term" value="C:plasma membrane"/>
    <property type="evidence" value="ECO:0007669"/>
    <property type="project" value="UniProtKB-SubCell"/>
</dbReference>
<keyword evidence="7 9" id="KW-0472">Membrane</keyword>
<dbReference type="Reactome" id="R-DME-2672351">
    <property type="pathway name" value="Stimuli-sensing channels"/>
</dbReference>
<dbReference type="AlphaFoldDB" id="A0A0B4K6G5"/>
<feature type="transmembrane region" description="Helical" evidence="9">
    <location>
        <begin position="455"/>
        <end position="474"/>
    </location>
</feature>
<keyword evidence="6" id="KW-0915">Sodium</keyword>
<reference evidence="11 13" key="1">
    <citation type="journal article" date="2000" name="Science">
        <title>The genome sequence of Drosophila melanogaster.</title>
        <authorList>
            <person name="Adams M.D."/>
            <person name="Celniker S.E."/>
            <person name="Holt R.A."/>
            <person name="Evans C.A."/>
            <person name="Gocayne J.D."/>
            <person name="Amanatides P.G."/>
            <person name="Scherer S.E."/>
            <person name="Li P.W."/>
            <person name="Hoskins R.A."/>
            <person name="Galle R.F."/>
            <person name="George R.A."/>
            <person name="Lewis S.E."/>
            <person name="Richards S."/>
            <person name="Ashburner M."/>
            <person name="Henderson S.N."/>
            <person name="Sutton G.G."/>
            <person name="Wortman J.R."/>
            <person name="Yandell M.D."/>
            <person name="Zhang Q."/>
            <person name="Chen L.X."/>
            <person name="Brandon R.C."/>
            <person name="Rogers Y.H."/>
            <person name="Blazej R.G."/>
            <person name="Champe M."/>
            <person name="Pfeiffer B.D."/>
            <person name="Wan K.H."/>
            <person name="Doyle C."/>
            <person name="Baxter E.G."/>
            <person name="Helt G."/>
            <person name="Nelson C.R."/>
            <person name="Gabor G.L."/>
            <person name="Abril J.F."/>
            <person name="Agbayani A."/>
            <person name="An H.J."/>
            <person name="Andrews-Pfannkoch C."/>
            <person name="Baldwin D."/>
            <person name="Ballew R.M."/>
            <person name="Basu A."/>
            <person name="Baxendale J."/>
            <person name="Bayraktaroglu L."/>
            <person name="Beasley E.M."/>
            <person name="Beeson K.Y."/>
            <person name="Benos P.V."/>
            <person name="Berman B.P."/>
            <person name="Bhandari D."/>
            <person name="Bolshakov S."/>
            <person name="Borkova D."/>
            <person name="Botchan M.R."/>
            <person name="Bouck J."/>
            <person name="Brokstein P."/>
            <person name="Brottier P."/>
            <person name="Burtis K.C."/>
            <person name="Busam D.A."/>
            <person name="Butler H."/>
            <person name="Cadieu E."/>
            <person name="Center A."/>
            <person name="Chandra I."/>
            <person name="Cherry J.M."/>
            <person name="Cawley S."/>
            <person name="Dahlke C."/>
            <person name="Davenport L.B."/>
            <person name="Davies P."/>
            <person name="de Pablos B."/>
            <person name="Delcher A."/>
            <person name="Deng Z."/>
            <person name="Mays A.D."/>
            <person name="Dew I."/>
            <person name="Dietz S.M."/>
            <person name="Dodson K."/>
            <person name="Doup L.E."/>
            <person name="Downes M."/>
            <person name="Dugan-Rocha S."/>
            <person name="Dunkov B.C."/>
            <person name="Dunn P."/>
            <person name="Durbin K.J."/>
            <person name="Evangelista C.C."/>
            <person name="Ferraz C."/>
            <person name="Ferriera S."/>
            <person name="Fleischmann W."/>
            <person name="Fosler C."/>
            <person name="Gabrielian A.E."/>
            <person name="Garg N.S."/>
            <person name="Gelbart W.M."/>
            <person name="Glasser K."/>
            <person name="Glodek A."/>
            <person name="Gong F."/>
            <person name="Gorrell J.H."/>
            <person name="Gu Z."/>
            <person name="Guan P."/>
            <person name="Harris M."/>
            <person name="Harris N.L."/>
            <person name="Harvey D."/>
            <person name="Heiman T.J."/>
            <person name="Hernandez J.R."/>
            <person name="Houck J."/>
            <person name="Hostin D."/>
            <person name="Houston K.A."/>
            <person name="Howland T.J."/>
            <person name="Wei M.H."/>
            <person name="Ibegwam C."/>
            <person name="Jalali M."/>
            <person name="Kalush F."/>
            <person name="Karpen G.H."/>
            <person name="Ke Z."/>
            <person name="Kennison J.A."/>
            <person name="Ketchum K.A."/>
            <person name="Kimmel B.E."/>
            <person name="Kodira C.D."/>
            <person name="Kraft C."/>
            <person name="Kravitz S."/>
            <person name="Kulp D."/>
            <person name="Lai Z."/>
            <person name="Lasko P."/>
            <person name="Lei Y."/>
            <person name="Levitsky A.A."/>
            <person name="Li J."/>
            <person name="Li Z."/>
            <person name="Liang Y."/>
            <person name="Lin X."/>
            <person name="Liu X."/>
            <person name="Mattei B."/>
            <person name="McIntosh T.C."/>
            <person name="McLeod M.P."/>
            <person name="McPherson D."/>
            <person name="Merkulov G."/>
            <person name="Milshina N.V."/>
            <person name="Mobarry C."/>
            <person name="Morris J."/>
            <person name="Moshrefi A."/>
            <person name="Mount S.M."/>
            <person name="Moy M."/>
            <person name="Murphy B."/>
            <person name="Murphy L."/>
            <person name="Muzny D.M."/>
            <person name="Nelson D.L."/>
            <person name="Nelson D.R."/>
            <person name="Nelson K.A."/>
            <person name="Nixon K."/>
            <person name="Nusskern D.R."/>
            <person name="Pacleb J.M."/>
            <person name="Palazzolo M."/>
            <person name="Pittman G.S."/>
            <person name="Pan S."/>
            <person name="Pollard J."/>
            <person name="Puri V."/>
            <person name="Reese M.G."/>
            <person name="Reinert K."/>
            <person name="Remington K."/>
            <person name="Saunders R.D."/>
            <person name="Scheeler F."/>
            <person name="Shen H."/>
            <person name="Shue B.C."/>
            <person name="Siden-Kiamos I."/>
            <person name="Simpson M."/>
            <person name="Skupski M.P."/>
            <person name="Smith T."/>
            <person name="Spier E."/>
            <person name="Spradling A.C."/>
            <person name="Stapleton M."/>
            <person name="Strong R."/>
            <person name="Sun E."/>
            <person name="Svirskas R."/>
            <person name="Tector C."/>
            <person name="Turner R."/>
            <person name="Venter E."/>
            <person name="Wang A.H."/>
            <person name="Wang X."/>
            <person name="Wang Z.Y."/>
            <person name="Wassarman D.A."/>
            <person name="Weinstock G.M."/>
            <person name="Weissenbach J."/>
            <person name="Williams S.M."/>
            <person name="WoodageT"/>
            <person name="Worley K.C."/>
            <person name="Wu D."/>
            <person name="Yang S."/>
            <person name="Yao Q.A."/>
            <person name="Ye J."/>
            <person name="Yeh R.F."/>
            <person name="Zaveri J.S."/>
            <person name="Zhan M."/>
            <person name="Zhang G."/>
            <person name="Zhao Q."/>
            <person name="Zheng L."/>
            <person name="Zheng X.H."/>
            <person name="Zhong F.N."/>
            <person name="Zhong W."/>
            <person name="Zhou X."/>
            <person name="Zhu S."/>
            <person name="Zhu X."/>
            <person name="Smith H.O."/>
            <person name="Gibbs R.A."/>
            <person name="Myers E.W."/>
            <person name="Rubin G.M."/>
            <person name="Venter J.C."/>
        </authorList>
    </citation>
    <scope>NUCLEOTIDE SEQUENCE [LARGE SCALE GENOMIC DNA]</scope>
    <source>
        <strain evidence="13">Berkeley</strain>
    </source>
</reference>
<organism evidence="11 13">
    <name type="scientific">Drosophila melanogaster</name>
    <name type="common">Fruit fly</name>
    <dbReference type="NCBI Taxonomy" id="7227"/>
    <lineage>
        <taxon>Eukaryota</taxon>
        <taxon>Metazoa</taxon>
        <taxon>Ecdysozoa</taxon>
        <taxon>Arthropoda</taxon>
        <taxon>Hexapoda</taxon>
        <taxon>Insecta</taxon>
        <taxon>Pterygota</taxon>
        <taxon>Neoptera</taxon>
        <taxon>Endopterygota</taxon>
        <taxon>Diptera</taxon>
        <taxon>Brachycera</taxon>
        <taxon>Muscomorpha</taxon>
        <taxon>Ephydroidea</taxon>
        <taxon>Drosophilidae</taxon>
        <taxon>Drosophila</taxon>
        <taxon>Sophophora</taxon>
    </lineage>
</organism>
<dbReference type="GO" id="GO:0022821">
    <property type="term" value="F:solute:potassium antiporter activity"/>
    <property type="evidence" value="ECO:0000316"/>
    <property type="project" value="FlyBase"/>
</dbReference>
<dbReference type="PaxDb" id="7227-FBpp0301109"/>
<dbReference type="SMR" id="A0A0B4K6G5"/>
<dbReference type="GO" id="GO:0015385">
    <property type="term" value="F:sodium:proton antiporter activity"/>
    <property type="evidence" value="ECO:0000314"/>
    <property type="project" value="FlyBase"/>
</dbReference>
<dbReference type="GO" id="GO:0009306">
    <property type="term" value="P:protein secretion"/>
    <property type="evidence" value="ECO:0000315"/>
    <property type="project" value="FlyBase"/>
</dbReference>
<feature type="transmembrane region" description="Helical" evidence="9">
    <location>
        <begin position="423"/>
        <end position="449"/>
    </location>
</feature>
<dbReference type="RefSeq" id="NP_001247251.1">
    <property type="nucleotide sequence ID" value="NM_001260322.1"/>
</dbReference>
<reference evidence="11 13" key="3">
    <citation type="journal article" date="2002" name="Genome Biol.">
        <title>Annotation of the Drosophila melanogaster euchromatic genome: a systematic review.</title>
        <authorList>
            <person name="Misra S."/>
            <person name="Crosby M.A."/>
            <person name="Mungall C.J."/>
            <person name="Matthews B.B."/>
            <person name="Campbell K.S."/>
            <person name="Hradecky P."/>
            <person name="Huang Y."/>
            <person name="Kaminker J.S."/>
            <person name="Millburn G.H."/>
            <person name="Prochnik S.E."/>
            <person name="Smith C.D."/>
            <person name="Tupy J.L."/>
            <person name="Whitfied E.J."/>
            <person name="Bayraktaroglu L."/>
            <person name="Berman B.P."/>
            <person name="Bettencourt B.R."/>
            <person name="Celniker S.E."/>
            <person name="de Grey A.D."/>
            <person name="Drysdale R.A."/>
            <person name="Harris N.L."/>
            <person name="Richter J."/>
            <person name="Russo S."/>
            <person name="Schroeder A.J."/>
            <person name="Shu S.Q."/>
            <person name="Stapleton M."/>
            <person name="Yamada C."/>
            <person name="Ashburner M."/>
            <person name="Gelbart W.M."/>
            <person name="Rubin G.M."/>
            <person name="Lewis S.E."/>
        </authorList>
    </citation>
    <scope>GENOME REANNOTATION</scope>
    <source>
        <strain evidence="13">Berkeley</strain>
    </source>
</reference>
<feature type="transmembrane region" description="Helical" evidence="9">
    <location>
        <begin position="658"/>
        <end position="678"/>
    </location>
</feature>
<reference evidence="11 13" key="6">
    <citation type="journal article" date="2005" name="PLoS Comput. Biol.">
        <title>Combined evidence annotation of transposable elements in genome sequences.</title>
        <authorList>
            <person name="Quesneville H."/>
            <person name="Bergman C.M."/>
            <person name="Andrieu O."/>
            <person name="Autard D."/>
            <person name="Nouaud D."/>
            <person name="Ashburner M."/>
            <person name="Anxolabehere D."/>
        </authorList>
    </citation>
    <scope>NUCLEOTIDE SEQUENCE [LARGE SCALE GENOMIC DNA]</scope>
    <source>
        <strain evidence="13">Berkeley</strain>
    </source>
</reference>
<reference evidence="11 13" key="7">
    <citation type="journal article" date="2007" name="Science">
        <title>The Release 5.1 annotation of Drosophila melanogaster heterochromatin.</title>
        <authorList>
            <person name="Smith C.D."/>
            <person name="Shu S."/>
            <person name="Mungall C.J."/>
            <person name="Karpen G.H."/>
        </authorList>
    </citation>
    <scope>NUCLEOTIDE SEQUENCE [LARGE SCALE GENOMIC DNA]</scope>
    <source>
        <strain evidence="13">Berkeley</strain>
    </source>
</reference>
<evidence type="ECO:0000256" key="4">
    <source>
        <dbReference type="ARBA" id="ARBA00022692"/>
    </source>
</evidence>
<evidence type="ECO:0000256" key="5">
    <source>
        <dbReference type="ARBA" id="ARBA00022989"/>
    </source>
</evidence>
<feature type="region of interest" description="Disordered" evidence="8">
    <location>
        <begin position="193"/>
        <end position="216"/>
    </location>
</feature>
<dbReference type="Gene3D" id="1.20.1530.20">
    <property type="match status" value="1"/>
</dbReference>
<dbReference type="InParanoid" id="A0A0B4K6G5"/>
<dbReference type="Bgee" id="FBgn0263390">
    <property type="expression patterns" value="Expressed in adult Malpighian tubule bar-shaped cell of initial segment in Malpighian tubule and 55 other cell types or tissues"/>
</dbReference>
<feature type="compositionally biased region" description="Polar residues" evidence="8">
    <location>
        <begin position="130"/>
        <end position="141"/>
    </location>
</feature>
<reference evidence="11 13" key="9">
    <citation type="journal article" date="2015" name="G3 (Bethesda)">
        <title>Gene Model Annotations for Drosophila melanogaster: Impact of High-Throughput Data.</title>
        <authorList>
            <consortium name="FlyBase Consortium"/>
            <person name="Matthews B.B."/>
            <person name="Dos Santos G."/>
            <person name="Crosby M.A."/>
            <person name="Emmert D.B."/>
            <person name="St Pierre S.E."/>
            <person name="Gramates L.S."/>
            <person name="Zhou P."/>
            <person name="Schroeder A.J."/>
            <person name="Falls K."/>
            <person name="Strelets V."/>
            <person name="Russo S.M."/>
            <person name="Gelbart W.M."/>
            <person name="null"/>
        </authorList>
    </citation>
    <scope>NUCLEOTIDE SEQUENCE [LARGE SCALE GENOMIC DNA]</scope>
    <source>
        <strain evidence="13">Berkeley</strain>
    </source>
</reference>
<reference evidence="11 13" key="10">
    <citation type="journal article" date="2015" name="G3 (Bethesda)">
        <title>Gene Model Annotations for Drosophila melanogaster: The Rule-Benders.</title>
        <authorList>
            <consortium name="FlyBase Consortium"/>
            <person name="Crosby M.A."/>
            <person name="Gramates L.S."/>
            <person name="Dos Santos G."/>
            <person name="Matthews B.B."/>
            <person name="St Pierre S.E."/>
            <person name="Zhou P."/>
            <person name="Schroeder A.J."/>
            <person name="Falls K."/>
            <person name="Emmert D.B."/>
            <person name="Russo S.M."/>
            <person name="Gelbart W.M."/>
            <person name="null"/>
        </authorList>
    </citation>
    <scope>NUCLEOTIDE SEQUENCE [LARGE SCALE GENOMIC DNA]</scope>
    <source>
        <strain evidence="13">Berkeley</strain>
    </source>
</reference>
<feature type="transmembrane region" description="Helical" evidence="9">
    <location>
        <begin position="248"/>
        <end position="267"/>
    </location>
</feature>
<protein>
    <submittedName>
        <fullName evidence="11">Na[+]/H[+] hydrogen antiporter 2, isoform B</fullName>
    </submittedName>
</protein>
<reference evidence="11 13" key="5">
    <citation type="journal article" date="2002" name="Genome Biol.">
        <title>Heterochromatic sequences in a Drosophila whole-genome shotgun assembly.</title>
        <authorList>
            <person name="Hoskins R.A."/>
            <person name="Smith C.D."/>
            <person name="Carlson J.W."/>
            <person name="Carvalho A.B."/>
            <person name="Halpern A."/>
            <person name="Kaminker J.S."/>
            <person name="Kennedy C."/>
            <person name="Mungall C.J."/>
            <person name="Sullivan B.A."/>
            <person name="Sutton G.G."/>
            <person name="Yasuhara J.C."/>
            <person name="Wakimoto B.T."/>
            <person name="Myers E.W."/>
            <person name="Celniker S.E."/>
            <person name="Rubin G.M."/>
            <person name="Karpen G.H."/>
        </authorList>
    </citation>
    <scope>NUCLEOTIDE SEQUENCE [LARGE SCALE GENOMIC DNA]</scope>
    <source>
        <strain evidence="13">Berkeley</strain>
    </source>
</reference>
<dbReference type="OMA" id="LWAMAWV"/>
<dbReference type="eggNOG" id="KOG3826">
    <property type="taxonomic scope" value="Eukaryota"/>
</dbReference>
<reference evidence="11 13" key="4">
    <citation type="journal article" date="2002" name="Genome Biol.">
        <title>The transposable elements of the Drosophila melanogaster euchromatin: a genomics perspective.</title>
        <authorList>
            <person name="Kaminker J.S."/>
            <person name="Bergman C.M."/>
            <person name="Kronmiller B."/>
            <person name="Carlson J."/>
            <person name="Svirskas R."/>
            <person name="Patel S."/>
            <person name="Frise E."/>
            <person name="Wheeler D.A."/>
            <person name="Lewis S.E."/>
            <person name="Rubin G.M."/>
            <person name="Ashburner M."/>
            <person name="Celniker S.E."/>
        </authorList>
    </citation>
    <scope>NUCLEOTIDE SEQUENCE [LARGE SCALE GENOMIC DNA]</scope>
    <source>
        <strain evidence="13">Berkeley</strain>
    </source>
</reference>
<feature type="transmembrane region" description="Helical" evidence="9">
    <location>
        <begin position="510"/>
        <end position="531"/>
    </location>
</feature>
<dbReference type="Proteomes" id="UP000000803">
    <property type="component" value="Chromosome 3R"/>
</dbReference>
<feature type="compositionally biased region" description="Low complexity" evidence="8">
    <location>
        <begin position="193"/>
        <end position="209"/>
    </location>
</feature>
<comment type="similarity">
    <text evidence="2">Belongs to the monovalent cation:proton antiporter 1 (CPA1) transporter (TC 2.A.36) family.</text>
</comment>
<dbReference type="OrthoDB" id="423807at2759"/>
<dbReference type="GO" id="GO:0005794">
    <property type="term" value="C:Golgi apparatus"/>
    <property type="evidence" value="ECO:0000314"/>
    <property type="project" value="FlyBase"/>
</dbReference>
<dbReference type="PhylomeDB" id="A0A0B4K6G5"/>
<dbReference type="GO" id="GO:0071805">
    <property type="term" value="P:potassium ion transmembrane transport"/>
    <property type="evidence" value="ECO:0000315"/>
    <property type="project" value="FlyBase"/>
</dbReference>
<evidence type="ECO:0000256" key="9">
    <source>
        <dbReference type="SAM" id="Phobius"/>
    </source>
</evidence>
<keyword evidence="5 9" id="KW-1133">Transmembrane helix</keyword>
<dbReference type="InterPro" id="IPR051843">
    <property type="entry name" value="CPA1_transporter"/>
</dbReference>
<dbReference type="PANTHER" id="PTHR31102:SF21">
    <property type="entry name" value="NA[+]_H[+] HYDROGEN ANTIPORTER 2, ISOFORM B"/>
    <property type="match status" value="1"/>
</dbReference>
<dbReference type="Pfam" id="PF00999">
    <property type="entry name" value="Na_H_Exchanger"/>
    <property type="match status" value="1"/>
</dbReference>
<feature type="compositionally biased region" description="Polar residues" evidence="8">
    <location>
        <begin position="22"/>
        <end position="39"/>
    </location>
</feature>
<keyword evidence="13" id="KW-1185">Reference proteome</keyword>
<dbReference type="CTD" id="42710"/>